<reference evidence="4" key="1">
    <citation type="submission" date="2013-08" db="EMBL/GenBank/DDBJ databases">
        <authorList>
            <person name="Mendez C."/>
            <person name="Richter M."/>
            <person name="Ferrer M."/>
            <person name="Sanchez J."/>
        </authorList>
    </citation>
    <scope>NUCLEOTIDE SEQUENCE</scope>
</reference>
<evidence type="ECO:0000313" key="4">
    <source>
        <dbReference type="EMBL" id="EQD29572.1"/>
    </source>
</evidence>
<dbReference type="GO" id="GO:0005829">
    <property type="term" value="C:cytosol"/>
    <property type="evidence" value="ECO:0007669"/>
    <property type="project" value="TreeGrafter"/>
</dbReference>
<name>T0YCU1_9ZZZZ</name>
<dbReference type="AlphaFoldDB" id="T0YCU1"/>
<dbReference type="EMBL" id="AUZX01015237">
    <property type="protein sequence ID" value="EQD29572.1"/>
    <property type="molecule type" value="Genomic_DNA"/>
</dbReference>
<evidence type="ECO:0000256" key="1">
    <source>
        <dbReference type="ARBA" id="ARBA00001964"/>
    </source>
</evidence>
<comment type="cofactor">
    <cofactor evidence="1">
        <name>thiamine diphosphate</name>
        <dbReference type="ChEBI" id="CHEBI:58937"/>
    </cofactor>
</comment>
<keyword evidence="3" id="KW-0786">Thiamine pyrophosphate</keyword>
<organism evidence="4">
    <name type="scientific">mine drainage metagenome</name>
    <dbReference type="NCBI Taxonomy" id="410659"/>
    <lineage>
        <taxon>unclassified sequences</taxon>
        <taxon>metagenomes</taxon>
        <taxon>ecological metagenomes</taxon>
    </lineage>
</organism>
<dbReference type="GO" id="GO:0045252">
    <property type="term" value="C:oxoglutarate dehydrogenase complex"/>
    <property type="evidence" value="ECO:0007669"/>
    <property type="project" value="TreeGrafter"/>
</dbReference>
<dbReference type="Gene3D" id="1.10.287.1150">
    <property type="entry name" value="TPP helical domain"/>
    <property type="match status" value="1"/>
</dbReference>
<keyword evidence="2" id="KW-0560">Oxidoreductase</keyword>
<dbReference type="GO" id="GO:0004591">
    <property type="term" value="F:oxoglutarate dehydrogenase (succinyl-transferring) activity"/>
    <property type="evidence" value="ECO:0007669"/>
    <property type="project" value="TreeGrafter"/>
</dbReference>
<gene>
    <name evidence="4" type="ORF">B1A_20642</name>
</gene>
<accession>T0YCU1</accession>
<dbReference type="PANTHER" id="PTHR23152">
    <property type="entry name" value="2-OXOGLUTARATE DEHYDROGENASE"/>
    <property type="match status" value="1"/>
</dbReference>
<sequence length="146" mass="15273">MFASLQVAVPPLPTAGVPASLPSLTPGPAGAPNEQLMRAVAAGTSLIGAYRTHGHLAAHLDPLGSEPPGDPSLEPTSVGLNQTLMAQVPAEILRVAVPGSTLAEALPHMRHTYCGTIAYEIEHISSHEQRTWLRSQIESGAHLARL</sequence>
<dbReference type="InterPro" id="IPR011603">
    <property type="entry name" value="2oxoglutarate_DH_E1"/>
</dbReference>
<dbReference type="PANTHER" id="PTHR23152:SF4">
    <property type="entry name" value="2-OXOADIPATE DEHYDROGENASE COMPLEX COMPONENT E1"/>
    <property type="match status" value="1"/>
</dbReference>
<protein>
    <submittedName>
        <fullName evidence="4">OdhA</fullName>
    </submittedName>
</protein>
<proteinExistence type="predicted"/>
<feature type="non-terminal residue" evidence="4">
    <location>
        <position position="146"/>
    </location>
</feature>
<dbReference type="GO" id="GO:0006099">
    <property type="term" value="P:tricarboxylic acid cycle"/>
    <property type="evidence" value="ECO:0007669"/>
    <property type="project" value="TreeGrafter"/>
</dbReference>
<reference evidence="4" key="2">
    <citation type="journal article" date="2014" name="ISME J.">
        <title>Microbial stratification in low pH oxic and suboxic macroscopic growths along an acid mine drainage.</title>
        <authorList>
            <person name="Mendez-Garcia C."/>
            <person name="Mesa V."/>
            <person name="Sprenger R.R."/>
            <person name="Richter M."/>
            <person name="Diez M.S."/>
            <person name="Solano J."/>
            <person name="Bargiela R."/>
            <person name="Golyshina O.V."/>
            <person name="Manteca A."/>
            <person name="Ramos J.L."/>
            <person name="Gallego J.R."/>
            <person name="Llorente I."/>
            <person name="Martins Dos Santos V.A."/>
            <person name="Jensen O.N."/>
            <person name="Pelaez A.I."/>
            <person name="Sanchez J."/>
            <person name="Ferrer M."/>
        </authorList>
    </citation>
    <scope>NUCLEOTIDE SEQUENCE</scope>
</reference>
<comment type="caution">
    <text evidence="4">The sequence shown here is derived from an EMBL/GenBank/DDBJ whole genome shotgun (WGS) entry which is preliminary data.</text>
</comment>
<dbReference type="GO" id="GO:0030976">
    <property type="term" value="F:thiamine pyrophosphate binding"/>
    <property type="evidence" value="ECO:0007669"/>
    <property type="project" value="InterPro"/>
</dbReference>
<evidence type="ECO:0000256" key="3">
    <source>
        <dbReference type="ARBA" id="ARBA00023052"/>
    </source>
</evidence>
<evidence type="ECO:0000256" key="2">
    <source>
        <dbReference type="ARBA" id="ARBA00023002"/>
    </source>
</evidence>